<dbReference type="InterPro" id="IPR036761">
    <property type="entry name" value="TTHA0802/YceI-like_sf"/>
</dbReference>
<evidence type="ECO:0000313" key="3">
    <source>
        <dbReference type="EMBL" id="PWK92605.1"/>
    </source>
</evidence>
<evidence type="ECO:0000259" key="2">
    <source>
        <dbReference type="SMART" id="SM00867"/>
    </source>
</evidence>
<name>A0A316IZD6_9GAMM</name>
<comment type="caution">
    <text evidence="3">The sequence shown here is derived from an EMBL/GenBank/DDBJ whole genome shotgun (WGS) entry which is preliminary data.</text>
</comment>
<feature type="chain" id="PRO_5016437139" evidence="1">
    <location>
        <begin position="22"/>
        <end position="186"/>
    </location>
</feature>
<feature type="domain" description="Lipid/polyisoprenoid-binding YceI-like" evidence="2">
    <location>
        <begin position="23"/>
        <end position="183"/>
    </location>
</feature>
<dbReference type="EMBL" id="QGHC01000002">
    <property type="protein sequence ID" value="PWK92605.1"/>
    <property type="molecule type" value="Genomic_DNA"/>
</dbReference>
<accession>A0A316IZD6</accession>
<evidence type="ECO:0000313" key="4">
    <source>
        <dbReference type="Proteomes" id="UP000245812"/>
    </source>
</evidence>
<reference evidence="3 4" key="1">
    <citation type="submission" date="2018-05" db="EMBL/GenBank/DDBJ databases">
        <title>Genomic Encyclopedia of Type Strains, Phase IV (KMG-IV): sequencing the most valuable type-strain genomes for metagenomic binning, comparative biology and taxonomic classification.</title>
        <authorList>
            <person name="Goeker M."/>
        </authorList>
    </citation>
    <scope>NUCLEOTIDE SEQUENCE [LARGE SCALE GENOMIC DNA]</scope>
    <source>
        <strain evidence="3 4">DSM 14263</strain>
    </source>
</reference>
<dbReference type="PANTHER" id="PTHR34406">
    <property type="entry name" value="PROTEIN YCEI"/>
    <property type="match status" value="1"/>
</dbReference>
<organism evidence="3 4">
    <name type="scientific">Fulvimonas soli</name>
    <dbReference type="NCBI Taxonomy" id="155197"/>
    <lineage>
        <taxon>Bacteria</taxon>
        <taxon>Pseudomonadati</taxon>
        <taxon>Pseudomonadota</taxon>
        <taxon>Gammaproteobacteria</taxon>
        <taxon>Lysobacterales</taxon>
        <taxon>Rhodanobacteraceae</taxon>
        <taxon>Fulvimonas</taxon>
    </lineage>
</organism>
<dbReference type="Gene3D" id="2.40.128.110">
    <property type="entry name" value="Lipid/polyisoprenoid-binding, YceI-like"/>
    <property type="match status" value="1"/>
</dbReference>
<gene>
    <name evidence="3" type="ORF">C7456_102340</name>
</gene>
<dbReference type="AlphaFoldDB" id="A0A316IZD6"/>
<sequence length="186" mass="19993">MSWRLALLLAALGAAWRPAGASDYRIDPDRSHAQFSVRLLWLRTASGRFTGIAGQVRLRPDGTASVDASIAVDSVVMEAAWMRRFALAEAFFDAAHYPAIRFASAPVPLRALAEGGELDGLLTLRGVTRPVRFELRPAACPQPGVRPCQLEVQGSVSRSEFGMTAHRATLSDEVKLGLSVTLAPAP</sequence>
<dbReference type="InterPro" id="IPR007372">
    <property type="entry name" value="Lipid/polyisoprenoid-bd_YceI"/>
</dbReference>
<dbReference type="PANTHER" id="PTHR34406:SF1">
    <property type="entry name" value="PROTEIN YCEI"/>
    <property type="match status" value="1"/>
</dbReference>
<feature type="signal peptide" evidence="1">
    <location>
        <begin position="1"/>
        <end position="21"/>
    </location>
</feature>
<dbReference type="Proteomes" id="UP000245812">
    <property type="component" value="Unassembled WGS sequence"/>
</dbReference>
<evidence type="ECO:0000256" key="1">
    <source>
        <dbReference type="SAM" id="SignalP"/>
    </source>
</evidence>
<dbReference type="SUPFAM" id="SSF101874">
    <property type="entry name" value="YceI-like"/>
    <property type="match status" value="1"/>
</dbReference>
<dbReference type="SMART" id="SM00867">
    <property type="entry name" value="YceI"/>
    <property type="match status" value="1"/>
</dbReference>
<keyword evidence="4" id="KW-1185">Reference proteome</keyword>
<dbReference type="Pfam" id="PF04264">
    <property type="entry name" value="YceI"/>
    <property type="match status" value="1"/>
</dbReference>
<protein>
    <submittedName>
        <fullName evidence="3">Polyisoprenoid-binding protein YceI</fullName>
    </submittedName>
</protein>
<keyword evidence="1" id="KW-0732">Signal</keyword>
<dbReference type="RefSeq" id="WP_245889756.1">
    <property type="nucleotide sequence ID" value="NZ_MSZV01000006.1"/>
</dbReference>
<proteinExistence type="predicted"/>